<accession>A0A166IEI8</accession>
<protein>
    <submittedName>
        <fullName evidence="2">Uncharacterized protein</fullName>
    </submittedName>
</protein>
<dbReference type="EMBL" id="LNRQ01000001">
    <property type="protein sequence ID" value="KZN11049.1"/>
    <property type="molecule type" value="Genomic_DNA"/>
</dbReference>
<evidence type="ECO:0000256" key="1">
    <source>
        <dbReference type="SAM" id="SignalP"/>
    </source>
</evidence>
<keyword evidence="1" id="KW-0732">Signal</keyword>
<dbReference type="PANTHER" id="PTHR33210:SF24">
    <property type="entry name" value="POLLEN OLE E 1 ALLERGEN AND EXTENSIN FAMILY PROTEIN"/>
    <property type="match status" value="1"/>
</dbReference>
<dbReference type="InterPro" id="IPR039923">
    <property type="entry name" value="Protodermal_1"/>
</dbReference>
<dbReference type="OMA" id="KCYWRAV"/>
<reference evidence="2" key="1">
    <citation type="journal article" date="2016" name="Nat. Genet.">
        <title>A high-quality carrot genome assembly provides new insights into carotenoid accumulation and asterid genome evolution.</title>
        <authorList>
            <person name="Iorizzo M."/>
            <person name="Ellison S."/>
            <person name="Senalik D."/>
            <person name="Zeng P."/>
            <person name="Satapoomin P."/>
            <person name="Huang J."/>
            <person name="Bowman M."/>
            <person name="Iovene M."/>
            <person name="Sanseverino W."/>
            <person name="Cavagnaro P."/>
            <person name="Yildiz M."/>
            <person name="Macko-Podgorni A."/>
            <person name="Moranska E."/>
            <person name="Grzebelus E."/>
            <person name="Grzebelus D."/>
            <person name="Ashrafi H."/>
            <person name="Zheng Z."/>
            <person name="Cheng S."/>
            <person name="Spooner D."/>
            <person name="Van Deynze A."/>
            <person name="Simon P."/>
        </authorList>
    </citation>
    <scope>NUCLEOTIDE SEQUENCE [LARGE SCALE GENOMIC DNA]</scope>
    <source>
        <tissue evidence="2">Leaf</tissue>
    </source>
</reference>
<reference evidence="3" key="2">
    <citation type="submission" date="2022-03" db="EMBL/GenBank/DDBJ databases">
        <title>Draft title - Genomic analysis of global carrot germplasm unveils the trajectory of domestication and the origin of high carotenoid orange carrot.</title>
        <authorList>
            <person name="Iorizzo M."/>
            <person name="Ellison S."/>
            <person name="Senalik D."/>
            <person name="Macko-Podgorni A."/>
            <person name="Grzebelus D."/>
            <person name="Bostan H."/>
            <person name="Rolling W."/>
            <person name="Curaba J."/>
            <person name="Simon P."/>
        </authorList>
    </citation>
    <scope>NUCLEOTIDE SEQUENCE</scope>
    <source>
        <tissue evidence="3">Leaf</tissue>
    </source>
</reference>
<dbReference type="PANTHER" id="PTHR33210">
    <property type="entry name" value="PROTODERMAL FACTOR 1"/>
    <property type="match status" value="1"/>
</dbReference>
<dbReference type="Proteomes" id="UP000077755">
    <property type="component" value="Chromosome 1"/>
</dbReference>
<name>A0A166IEI8_DAUCS</name>
<dbReference type="OrthoDB" id="1909008at2759"/>
<dbReference type="Gramene" id="KZN11049">
    <property type="protein sequence ID" value="KZN11049"/>
    <property type="gene ID" value="DCAR_003705"/>
</dbReference>
<evidence type="ECO:0000313" key="3">
    <source>
        <dbReference type="EMBL" id="WOG84750.1"/>
    </source>
</evidence>
<proteinExistence type="predicted"/>
<keyword evidence="4" id="KW-1185">Reference proteome</keyword>
<sequence length="317" mass="34316">MGSPERLLFPAFLIVAAAIHGIQGDAMVSGTVFCDRCKDGRVTLFDYPLNGMKVSVLCPGDNGQAIEYGETTTNFMGSYTMRFQGSPDLANCVSQVSSTGQGCGAASGSPQTIRLVFRMFDMAMYSAYPLISQPAQPMPYCLGSSTNPPPVNPPAPSVPTPVTPTPTIRQPPATTPPISGIPPLPPMPPMPFFQASTCSSRMWAMPENRCYWKVLRPDLKVALVFGPLAARRYGTDITLLVSMSGRGDPYKTLLREATTALLNSYHSLQYPYRPLSVIIRTNYALLGSTRNVLRTALRFMQANSGYGNATCNFTPCT</sequence>
<organism evidence="2">
    <name type="scientific">Daucus carota subsp. sativus</name>
    <name type="common">Carrot</name>
    <dbReference type="NCBI Taxonomy" id="79200"/>
    <lineage>
        <taxon>Eukaryota</taxon>
        <taxon>Viridiplantae</taxon>
        <taxon>Streptophyta</taxon>
        <taxon>Embryophyta</taxon>
        <taxon>Tracheophyta</taxon>
        <taxon>Spermatophyta</taxon>
        <taxon>Magnoliopsida</taxon>
        <taxon>eudicotyledons</taxon>
        <taxon>Gunneridae</taxon>
        <taxon>Pentapetalae</taxon>
        <taxon>asterids</taxon>
        <taxon>campanulids</taxon>
        <taxon>Apiales</taxon>
        <taxon>Apiaceae</taxon>
        <taxon>Apioideae</taxon>
        <taxon>Scandiceae</taxon>
        <taxon>Daucinae</taxon>
        <taxon>Daucus</taxon>
        <taxon>Daucus sect. Daucus</taxon>
    </lineage>
</organism>
<dbReference type="STRING" id="79200.A0A166IEI8"/>
<dbReference type="AlphaFoldDB" id="A0A166IEI8"/>
<evidence type="ECO:0000313" key="4">
    <source>
        <dbReference type="Proteomes" id="UP000077755"/>
    </source>
</evidence>
<gene>
    <name evidence="2" type="ORF">DCAR_003705</name>
    <name evidence="3" type="ORF">DCAR_0103934</name>
</gene>
<dbReference type="EMBL" id="CP093343">
    <property type="protein sequence ID" value="WOG84750.1"/>
    <property type="molecule type" value="Genomic_DNA"/>
</dbReference>
<feature type="chain" id="PRO_5007875208" evidence="1">
    <location>
        <begin position="25"/>
        <end position="317"/>
    </location>
</feature>
<dbReference type="GO" id="GO:0010374">
    <property type="term" value="P:stomatal complex development"/>
    <property type="evidence" value="ECO:0007669"/>
    <property type="project" value="EnsemblPlants"/>
</dbReference>
<dbReference type="Pfam" id="PF01190">
    <property type="entry name" value="Pollen_Ole_e_1"/>
    <property type="match status" value="1"/>
</dbReference>
<evidence type="ECO:0000313" key="2">
    <source>
        <dbReference type="EMBL" id="KZN11049.1"/>
    </source>
</evidence>
<feature type="signal peptide" evidence="1">
    <location>
        <begin position="1"/>
        <end position="24"/>
    </location>
</feature>
<dbReference type="KEGG" id="dcr:108196632"/>